<proteinExistence type="predicted"/>
<evidence type="ECO:0008006" key="4">
    <source>
        <dbReference type="Google" id="ProtNLM"/>
    </source>
</evidence>
<accession>A0ABY1R7E5</accession>
<evidence type="ECO:0000313" key="3">
    <source>
        <dbReference type="Proteomes" id="UP001158050"/>
    </source>
</evidence>
<dbReference type="Gene3D" id="2.180.10.10">
    <property type="entry name" value="RHS repeat-associated core"/>
    <property type="match status" value="1"/>
</dbReference>
<name>A0ABY1R7E5_9FLAO</name>
<protein>
    <recommendedName>
        <fullName evidence="4">YD repeat-containing protein</fullName>
    </recommendedName>
</protein>
<gene>
    <name evidence="2" type="ORF">SAMN05421679_1122</name>
</gene>
<feature type="signal peptide" evidence="1">
    <location>
        <begin position="1"/>
        <end position="19"/>
    </location>
</feature>
<comment type="caution">
    <text evidence="2">The sequence shown here is derived from an EMBL/GenBank/DDBJ whole genome shotgun (WGS) entry which is preliminary data.</text>
</comment>
<dbReference type="EMBL" id="FXUO01000012">
    <property type="protein sequence ID" value="SMP97239.1"/>
    <property type="molecule type" value="Genomic_DNA"/>
</dbReference>
<evidence type="ECO:0000313" key="2">
    <source>
        <dbReference type="EMBL" id="SMP97239.1"/>
    </source>
</evidence>
<reference evidence="2 3" key="1">
    <citation type="submission" date="2017-05" db="EMBL/GenBank/DDBJ databases">
        <authorList>
            <person name="Varghese N."/>
            <person name="Submissions S."/>
        </authorList>
    </citation>
    <scope>NUCLEOTIDE SEQUENCE [LARGE SCALE GENOMIC DNA]</scope>
    <source>
        <strain evidence="2 3">DSM 18015</strain>
    </source>
</reference>
<feature type="chain" id="PRO_5045188236" description="YD repeat-containing protein" evidence="1">
    <location>
        <begin position="20"/>
        <end position="973"/>
    </location>
</feature>
<organism evidence="2 3">
    <name type="scientific">Epilithonimonas pallida</name>
    <dbReference type="NCBI Taxonomy" id="373671"/>
    <lineage>
        <taxon>Bacteria</taxon>
        <taxon>Pseudomonadati</taxon>
        <taxon>Bacteroidota</taxon>
        <taxon>Flavobacteriia</taxon>
        <taxon>Flavobacteriales</taxon>
        <taxon>Weeksellaceae</taxon>
        <taxon>Chryseobacterium group</taxon>
        <taxon>Epilithonimonas</taxon>
    </lineage>
</organism>
<evidence type="ECO:0000256" key="1">
    <source>
        <dbReference type="SAM" id="SignalP"/>
    </source>
</evidence>
<keyword evidence="1" id="KW-0732">Signal</keyword>
<dbReference type="RefSeq" id="WP_283418104.1">
    <property type="nucleotide sequence ID" value="NZ_FXUO01000012.1"/>
</dbReference>
<dbReference type="Proteomes" id="UP001158050">
    <property type="component" value="Unassembled WGS sequence"/>
</dbReference>
<sequence>MRKKIQLLFILLVSLFYKGQDNSIAASVLTPVAYQTGVPDISFPLVSLPATKDLTLNFGLSYNPNSYKLGEYCGQVARNWSLSGSNFMITRKILNYSIDEVEEAESAIWNDIYYYNINGEKGSFKFEKIGNLNSPNVIIKIIKLTPSNVNIEFERETIYSNAKPVKSFTITDSKGYKYLFQNYDLTVSLGFVYAGYNIRNNFYVTSIADQSGNIVATFKNKKYIRDAIEGGGDWTYLPESITTKYGTIEIEHGNSGLTFDFHDRYYFKSFILKDQKNNFILKNELEISNSSYNFFDNQIFGLETVKVNTRILNYIKKVDSHSLPIDKIIFRYNTNDYIKYGQNHWWGEDLSHLGIFKSDNPNFLLYGQLKYIDFPTGSRVEYDFGANVIPAKYNGLPLDKNTISYIQDIKNPFKFTDPEIEYLKRTDSIAFDSKISKKYYLSNLQHTPNSRVYIKFNKIEIYSAEGGSTDPTLGPLPNPRLAYKVKNIIGTDISGPTIHNDEIETQFSTYSYIVPSNGTAFIELLGTGGNGYFEIYEKFWSDPPYINETTLPNSGVRIESVKYYDKAENFNPTDPLFNLKKITNFNYNLFNNVFISSGVEVPDDQKEAVIYNNIKITESDKPGYFKYYYKTALDYPSYEINDPNYSYMTVWPNYNLTKKGILDKKEEYTIYNNINERINYSYIFPPYNGAKQYIYETANIGLMYTQESYFDKITTTSTSYDSSGNSMTETMEKTFNQDNNNLMSEKRTSADGTVSETVYQYAAEKNNTKLLGANMFSVPLEVTQKQDGVQTGKLETRYDQSGNYFPSSVQSFGINNVITGEQTNDIYDTMGNVLQTTNKAGVPTAIIWGYDRTQPIAKIEGLGYNTMLALMGQSDASGLEIVQKSNQDISSTDNTNEQLLRDALETFRKKPEFKNYLITTYTYDPLIGVKSVTSPNGFTEYYFYDNQNRLIRVEDTNHNVIRENKYQQNVYTN</sequence>
<keyword evidence="3" id="KW-1185">Reference proteome</keyword>